<accession>A0A229S3V2</accession>
<evidence type="ECO:0000259" key="1">
    <source>
        <dbReference type="Pfam" id="PF11716"/>
    </source>
</evidence>
<dbReference type="Proteomes" id="UP000215563">
    <property type="component" value="Unassembled WGS sequence"/>
</dbReference>
<name>A0A229S3V2_AMYAL</name>
<dbReference type="InterPro" id="IPR034660">
    <property type="entry name" value="DinB/YfiT-like"/>
</dbReference>
<dbReference type="NCBIfam" id="TIGR03086">
    <property type="entry name" value="TIGR03086 family metal-binding protein"/>
    <property type="match status" value="1"/>
</dbReference>
<dbReference type="NCBIfam" id="TIGR03083">
    <property type="entry name" value="maleylpyruvate isomerase family mycothiol-dependent enzyme"/>
    <property type="match status" value="1"/>
</dbReference>
<sequence>MNAIKDRYRLRADLFESKVAAVEAGQWESRSPCEEWSARDVVGHIVDMHGAMLRPLGRDLGPAPSLKEDPLGAFQSARADVEGVLDDPELAATEHETPAGKMTAEQHIDQVVSADMVVHGWDLARATGQDDTIDPEEVTRMWPGAQAIPDQMRIPGAFGPGIVVFGPEVKVPEDAPLQDRLLGLMGRDPNA</sequence>
<gene>
    <name evidence="2" type="ORF">CFP75_06635</name>
</gene>
<dbReference type="InterPro" id="IPR024344">
    <property type="entry name" value="MDMPI_metal-binding"/>
</dbReference>
<dbReference type="AlphaFoldDB" id="A0A229S3V2"/>
<keyword evidence="3" id="KW-1185">Reference proteome</keyword>
<dbReference type="Pfam" id="PF11716">
    <property type="entry name" value="MDMPI_N"/>
    <property type="match status" value="1"/>
</dbReference>
<proteinExistence type="predicted"/>
<dbReference type="EMBL" id="NMQU01000016">
    <property type="protein sequence ID" value="OXM53607.1"/>
    <property type="molecule type" value="Genomic_DNA"/>
</dbReference>
<dbReference type="RefSeq" id="WP_026466975.1">
    <property type="nucleotide sequence ID" value="NZ_KB913032.1"/>
</dbReference>
<feature type="domain" description="Mycothiol-dependent maleylpyruvate isomerase metal-binding" evidence="1">
    <location>
        <begin position="14"/>
        <end position="123"/>
    </location>
</feature>
<dbReference type="InterPro" id="IPR017520">
    <property type="entry name" value="CHP03086"/>
</dbReference>
<protein>
    <submittedName>
        <fullName evidence="2">TIGR03086 family protein</fullName>
    </submittedName>
</protein>
<comment type="caution">
    <text evidence="2">The sequence shown here is derived from an EMBL/GenBank/DDBJ whole genome shotgun (WGS) entry which is preliminary data.</text>
</comment>
<dbReference type="GO" id="GO:0046872">
    <property type="term" value="F:metal ion binding"/>
    <property type="evidence" value="ECO:0007669"/>
    <property type="project" value="InterPro"/>
</dbReference>
<evidence type="ECO:0000313" key="3">
    <source>
        <dbReference type="Proteomes" id="UP000215563"/>
    </source>
</evidence>
<dbReference type="InterPro" id="IPR017517">
    <property type="entry name" value="Maleyloyr_isom"/>
</dbReference>
<reference evidence="2 3" key="1">
    <citation type="submission" date="2017-07" db="EMBL/GenBank/DDBJ databases">
        <title>Amycolatopsis alba DSM 44262 Genome sequencing and assembly.</title>
        <authorList>
            <person name="Kaur N."/>
            <person name="Mayilraj S."/>
        </authorList>
    </citation>
    <scope>NUCLEOTIDE SEQUENCE [LARGE SCALE GENOMIC DNA]</scope>
    <source>
        <strain evidence="2 3">DSM 44262</strain>
    </source>
</reference>
<evidence type="ECO:0000313" key="2">
    <source>
        <dbReference type="EMBL" id="OXM53607.1"/>
    </source>
</evidence>
<dbReference type="Gene3D" id="1.20.120.450">
    <property type="entry name" value="dinb family like domain"/>
    <property type="match status" value="1"/>
</dbReference>
<organism evidence="2 3">
    <name type="scientific">Amycolatopsis alba DSM 44262</name>
    <dbReference type="NCBI Taxonomy" id="1125972"/>
    <lineage>
        <taxon>Bacteria</taxon>
        <taxon>Bacillati</taxon>
        <taxon>Actinomycetota</taxon>
        <taxon>Actinomycetes</taxon>
        <taxon>Pseudonocardiales</taxon>
        <taxon>Pseudonocardiaceae</taxon>
        <taxon>Amycolatopsis</taxon>
    </lineage>
</organism>
<dbReference type="OrthoDB" id="5185819at2"/>
<dbReference type="SUPFAM" id="SSF109854">
    <property type="entry name" value="DinB/YfiT-like putative metalloenzymes"/>
    <property type="match status" value="1"/>
</dbReference>